<dbReference type="InterPro" id="IPR026349">
    <property type="entry name" value="CHP04255"/>
</dbReference>
<reference evidence="1 2" key="1">
    <citation type="submission" date="2019-09" db="EMBL/GenBank/DDBJ databases">
        <authorList>
            <person name="Kevbrin V."/>
            <person name="Grouzdev D.S."/>
        </authorList>
    </citation>
    <scope>NUCLEOTIDE SEQUENCE [LARGE SCALE GENOMIC DNA]</scope>
    <source>
        <strain evidence="1 2">G-192</strain>
    </source>
</reference>
<dbReference type="Proteomes" id="UP000325122">
    <property type="component" value="Unassembled WGS sequence"/>
</dbReference>
<dbReference type="AlphaFoldDB" id="A0A5M6ZJ69"/>
<protein>
    <submittedName>
        <fullName evidence="1">TIGR04255 family protein</fullName>
    </submittedName>
</protein>
<keyword evidence="2" id="KW-1185">Reference proteome</keyword>
<name>A0A5M6ZJ69_9PROT</name>
<gene>
    <name evidence="1" type="ORF">F1654_08015</name>
</gene>
<comment type="caution">
    <text evidence="1">The sequence shown here is derived from an EMBL/GenBank/DDBJ whole genome shotgun (WGS) entry which is preliminary data.</text>
</comment>
<dbReference type="RefSeq" id="WP_150023005.1">
    <property type="nucleotide sequence ID" value="NZ_VWOJ01000002.1"/>
</dbReference>
<dbReference type="EMBL" id="VWOJ01000002">
    <property type="protein sequence ID" value="KAA5803737.1"/>
    <property type="molecule type" value="Genomic_DNA"/>
</dbReference>
<accession>A0A5M6ZJ69</accession>
<evidence type="ECO:0000313" key="2">
    <source>
        <dbReference type="Proteomes" id="UP000325122"/>
    </source>
</evidence>
<dbReference type="NCBIfam" id="TIGR04255">
    <property type="entry name" value="sporadTIGR04255"/>
    <property type="match status" value="1"/>
</dbReference>
<organism evidence="1 2">
    <name type="scientific">Alkalicaulis satelles</name>
    <dbReference type="NCBI Taxonomy" id="2609175"/>
    <lineage>
        <taxon>Bacteria</taxon>
        <taxon>Pseudomonadati</taxon>
        <taxon>Pseudomonadota</taxon>
        <taxon>Alphaproteobacteria</taxon>
        <taxon>Maricaulales</taxon>
        <taxon>Maricaulaceae</taxon>
        <taxon>Alkalicaulis</taxon>
    </lineage>
</organism>
<proteinExistence type="predicted"/>
<evidence type="ECO:0000313" key="1">
    <source>
        <dbReference type="EMBL" id="KAA5803737.1"/>
    </source>
</evidence>
<sequence length="267" mass="30133">MHARPEHLPEFSHPPLVELALGVQFAPLPNYSSLFLGDVFRIFQDEFPGFQEHPPLNPQFETFGGGGTDAEFSIGLGPSVAFNRAWFLSTDNSHLIQFQPDRFILNWRRQADGNVYPRFDNIAMQFKNLFSKFDEYCKARFELPININQVEVTYFNVIVVSDYSSIGEWLTVANLSRFEIEGFSANFSTVVGSDGGEPIGRLHHEIGSVVGRNLASKAFRYNLTCRGAPQANDIDSALDFSAWAREKIVTRFTETTSGDAHLRWGKK</sequence>